<reference evidence="1" key="2">
    <citation type="submission" date="2025-03" db="EMBL/GenBank/DDBJ databases">
        <authorList>
            <consortium name="ELIXIR-Norway"/>
            <consortium name="Elixir Norway"/>
        </authorList>
    </citation>
    <scope>NUCLEOTIDE SEQUENCE</scope>
</reference>
<proteinExistence type="predicted"/>
<feature type="non-terminal residue" evidence="1">
    <location>
        <position position="100"/>
    </location>
</feature>
<gene>
    <name evidence="1" type="ORF">MRATA1EN22A_LOCUS27283</name>
</gene>
<accession>A0AC60A5U0</accession>
<evidence type="ECO:0000313" key="2">
    <source>
        <dbReference type="Proteomes" id="UP001162501"/>
    </source>
</evidence>
<sequence length="100" mass="10995">SGTHTTTADPARPYPPPPPQPPIPAPGEDSHFDLRDTFVRFSPERLSRSPLLRSLALTLTSFPPFCPFLFSSLPELWRSWPPSSFSLPPFLPPSPSPGVC</sequence>
<dbReference type="Proteomes" id="UP001162501">
    <property type="component" value="Chromosome 8"/>
</dbReference>
<reference evidence="1" key="1">
    <citation type="submission" date="2023-05" db="EMBL/GenBank/DDBJ databases">
        <authorList>
            <consortium name="ELIXIR-Norway"/>
        </authorList>
    </citation>
    <scope>NUCLEOTIDE SEQUENCE</scope>
</reference>
<organism evidence="1 2">
    <name type="scientific">Rangifer tarandus platyrhynchus</name>
    <name type="common">Svalbard reindeer</name>
    <dbReference type="NCBI Taxonomy" id="3082113"/>
    <lineage>
        <taxon>Eukaryota</taxon>
        <taxon>Metazoa</taxon>
        <taxon>Chordata</taxon>
        <taxon>Craniata</taxon>
        <taxon>Vertebrata</taxon>
        <taxon>Euteleostomi</taxon>
        <taxon>Mammalia</taxon>
        <taxon>Eutheria</taxon>
        <taxon>Laurasiatheria</taxon>
        <taxon>Artiodactyla</taxon>
        <taxon>Ruminantia</taxon>
        <taxon>Pecora</taxon>
        <taxon>Cervidae</taxon>
        <taxon>Odocoileinae</taxon>
        <taxon>Rangifer</taxon>
    </lineage>
</organism>
<evidence type="ECO:0000313" key="1">
    <source>
        <dbReference type="EMBL" id="CAN0562017.1"/>
    </source>
</evidence>
<feature type="non-terminal residue" evidence="1">
    <location>
        <position position="1"/>
    </location>
</feature>
<name>A0AC60A5U0_RANTA</name>
<dbReference type="EMBL" id="OX596092">
    <property type="protein sequence ID" value="CAN0562017.1"/>
    <property type="molecule type" value="Genomic_DNA"/>
</dbReference>
<protein>
    <submittedName>
        <fullName evidence="1">Uncharacterized protein</fullName>
    </submittedName>
</protein>